<dbReference type="InterPro" id="IPR050206">
    <property type="entry name" value="FtsK/SpoIIIE/SftA"/>
</dbReference>
<feature type="compositionally biased region" description="Basic and acidic residues" evidence="5">
    <location>
        <begin position="372"/>
        <end position="381"/>
    </location>
</feature>
<feature type="compositionally biased region" description="Gly residues" evidence="5">
    <location>
        <begin position="534"/>
        <end position="546"/>
    </location>
</feature>
<feature type="binding site" evidence="4">
    <location>
        <begin position="1300"/>
        <end position="1307"/>
    </location>
    <ligand>
        <name>ATP</name>
        <dbReference type="ChEBI" id="CHEBI:30616"/>
    </ligand>
</feature>
<dbReference type="RefSeq" id="WP_244453103.1">
    <property type="nucleotide sequence ID" value="NZ_JAALLH010000001.1"/>
</dbReference>
<dbReference type="SUPFAM" id="SSF49879">
    <property type="entry name" value="SMAD/FHA domain"/>
    <property type="match status" value="1"/>
</dbReference>
<feature type="compositionally biased region" description="Low complexity" evidence="5">
    <location>
        <begin position="1410"/>
        <end position="1445"/>
    </location>
</feature>
<evidence type="ECO:0008006" key="10">
    <source>
        <dbReference type="Google" id="ProtNLM"/>
    </source>
</evidence>
<feature type="domain" description="FtsK" evidence="7">
    <location>
        <begin position="1282"/>
        <end position="1569"/>
    </location>
</feature>
<feature type="compositionally biased region" description="Basic and acidic residues" evidence="5">
    <location>
        <begin position="469"/>
        <end position="484"/>
    </location>
</feature>
<dbReference type="Pfam" id="PF01580">
    <property type="entry name" value="FtsK_SpoIIIE"/>
    <property type="match status" value="1"/>
</dbReference>
<dbReference type="InterPro" id="IPR002543">
    <property type="entry name" value="FtsK_dom"/>
</dbReference>
<feature type="region of interest" description="Disordered" evidence="5">
    <location>
        <begin position="1386"/>
        <end position="1463"/>
    </location>
</feature>
<proteinExistence type="predicted"/>
<dbReference type="GO" id="GO:0005524">
    <property type="term" value="F:ATP binding"/>
    <property type="evidence" value="ECO:0007669"/>
    <property type="project" value="UniProtKB-UniRule"/>
</dbReference>
<evidence type="ECO:0000256" key="1">
    <source>
        <dbReference type="ARBA" id="ARBA00022553"/>
    </source>
</evidence>
<dbReference type="SMART" id="SM00240">
    <property type="entry name" value="FHA"/>
    <property type="match status" value="1"/>
</dbReference>
<feature type="compositionally biased region" description="Basic and acidic residues" evidence="5">
    <location>
        <begin position="494"/>
        <end position="507"/>
    </location>
</feature>
<dbReference type="InterPro" id="IPR000253">
    <property type="entry name" value="FHA_dom"/>
</dbReference>
<evidence type="ECO:0000313" key="9">
    <source>
        <dbReference type="Proteomes" id="UP000536624"/>
    </source>
</evidence>
<evidence type="ECO:0000259" key="6">
    <source>
        <dbReference type="PROSITE" id="PS50006"/>
    </source>
</evidence>
<feature type="compositionally biased region" description="Gly residues" evidence="5">
    <location>
        <begin position="663"/>
        <end position="673"/>
    </location>
</feature>
<dbReference type="PROSITE" id="PS50901">
    <property type="entry name" value="FTSK"/>
    <property type="match status" value="1"/>
</dbReference>
<dbReference type="PROSITE" id="PS50006">
    <property type="entry name" value="FHA_DOMAIN"/>
    <property type="match status" value="1"/>
</dbReference>
<dbReference type="Pfam" id="PF00498">
    <property type="entry name" value="FHA"/>
    <property type="match status" value="1"/>
</dbReference>
<keyword evidence="2 4" id="KW-0547">Nucleotide-binding</keyword>
<dbReference type="SUPFAM" id="SSF52540">
    <property type="entry name" value="P-loop containing nucleoside triphosphate hydrolases"/>
    <property type="match status" value="1"/>
</dbReference>
<feature type="compositionally biased region" description="Low complexity" evidence="5">
    <location>
        <begin position="1565"/>
        <end position="1578"/>
    </location>
</feature>
<keyword evidence="1" id="KW-0597">Phosphoprotein</keyword>
<dbReference type="InterPro" id="IPR008984">
    <property type="entry name" value="SMAD_FHA_dom_sf"/>
</dbReference>
<evidence type="ECO:0000256" key="2">
    <source>
        <dbReference type="ARBA" id="ARBA00022741"/>
    </source>
</evidence>
<keyword evidence="3 4" id="KW-0067">ATP-binding</keyword>
<feature type="compositionally biased region" description="Gly residues" evidence="5">
    <location>
        <begin position="801"/>
        <end position="850"/>
    </location>
</feature>
<dbReference type="GO" id="GO:0003677">
    <property type="term" value="F:DNA binding"/>
    <property type="evidence" value="ECO:0007669"/>
    <property type="project" value="InterPro"/>
</dbReference>
<dbReference type="CDD" id="cd00060">
    <property type="entry name" value="FHA"/>
    <property type="match status" value="1"/>
</dbReference>
<dbReference type="Gene3D" id="3.40.50.300">
    <property type="entry name" value="P-loop containing nucleotide triphosphate hydrolases"/>
    <property type="match status" value="2"/>
</dbReference>
<dbReference type="InterPro" id="IPR027417">
    <property type="entry name" value="P-loop_NTPase"/>
</dbReference>
<feature type="domain" description="FHA" evidence="6">
    <location>
        <begin position="150"/>
        <end position="200"/>
    </location>
</feature>
<organism evidence="8 9">
    <name type="scientific">Streptomyces malaysiensis</name>
    <dbReference type="NCBI Taxonomy" id="92644"/>
    <lineage>
        <taxon>Bacteria</taxon>
        <taxon>Bacillati</taxon>
        <taxon>Actinomycetota</taxon>
        <taxon>Actinomycetes</taxon>
        <taxon>Kitasatosporales</taxon>
        <taxon>Streptomycetaceae</taxon>
        <taxon>Streptomyces</taxon>
        <taxon>Streptomyces violaceusniger group</taxon>
    </lineage>
</organism>
<evidence type="ECO:0000256" key="4">
    <source>
        <dbReference type="PROSITE-ProRule" id="PRU00289"/>
    </source>
</evidence>
<feature type="compositionally biased region" description="Gly residues" evidence="5">
    <location>
        <begin position="633"/>
        <end position="643"/>
    </location>
</feature>
<dbReference type="PANTHER" id="PTHR22683">
    <property type="entry name" value="SPORULATION PROTEIN RELATED"/>
    <property type="match status" value="1"/>
</dbReference>
<feature type="compositionally biased region" description="Basic and acidic residues" evidence="5">
    <location>
        <begin position="523"/>
        <end position="533"/>
    </location>
</feature>
<feature type="region of interest" description="Disordered" evidence="5">
    <location>
        <begin position="1558"/>
        <end position="1623"/>
    </location>
</feature>
<comment type="caution">
    <text evidence="8">The sequence shown here is derived from an EMBL/GenBank/DDBJ whole genome shotgun (WGS) entry which is preliminary data.</text>
</comment>
<reference evidence="8 9" key="1">
    <citation type="submission" date="2020-02" db="EMBL/GenBank/DDBJ databases">
        <title>Streptomyces malaysiensis DSM14702 (JHCC583434, PFL_A843) Genome sequencing and assembly.</title>
        <authorList>
            <person name="Samborskyy M."/>
        </authorList>
    </citation>
    <scope>NUCLEOTIDE SEQUENCE [LARGE SCALE GENOMIC DNA]</scope>
    <source>
        <strain evidence="8 9">DSM 14702</strain>
    </source>
</reference>
<feature type="compositionally biased region" description="Basic and acidic residues" evidence="5">
    <location>
        <begin position="326"/>
        <end position="336"/>
    </location>
</feature>
<feature type="region of interest" description="Disordered" evidence="5">
    <location>
        <begin position="1"/>
        <end position="27"/>
    </location>
</feature>
<feature type="compositionally biased region" description="Low complexity" evidence="5">
    <location>
        <begin position="721"/>
        <end position="736"/>
    </location>
</feature>
<evidence type="ECO:0000259" key="7">
    <source>
        <dbReference type="PROSITE" id="PS50901"/>
    </source>
</evidence>
<evidence type="ECO:0000256" key="5">
    <source>
        <dbReference type="SAM" id="MobiDB-lite"/>
    </source>
</evidence>
<evidence type="ECO:0000256" key="3">
    <source>
        <dbReference type="ARBA" id="ARBA00022840"/>
    </source>
</evidence>
<feature type="compositionally biased region" description="Basic and acidic residues" evidence="5">
    <location>
        <begin position="434"/>
        <end position="443"/>
    </location>
</feature>
<dbReference type="Proteomes" id="UP000536624">
    <property type="component" value="Unassembled WGS sequence"/>
</dbReference>
<gene>
    <name evidence="8" type="ORF">SMALB_4014</name>
</gene>
<feature type="compositionally biased region" description="Polar residues" evidence="5">
    <location>
        <begin position="267"/>
        <end position="281"/>
    </location>
</feature>
<feature type="compositionally biased region" description="Gly residues" evidence="5">
    <location>
        <begin position="413"/>
        <end position="426"/>
    </location>
</feature>
<accession>A0A7X5X3I4</accession>
<protein>
    <recommendedName>
        <fullName evidence="10">FHA domain-containing protein</fullName>
    </recommendedName>
</protein>
<feature type="compositionally biased region" description="Low complexity" evidence="5">
    <location>
        <begin position="1596"/>
        <end position="1619"/>
    </location>
</feature>
<dbReference type="EMBL" id="JAALLH010000001">
    <property type="protein sequence ID" value="NIY66001.1"/>
    <property type="molecule type" value="Genomic_DNA"/>
</dbReference>
<evidence type="ECO:0000313" key="8">
    <source>
        <dbReference type="EMBL" id="NIY66001.1"/>
    </source>
</evidence>
<name>A0A7X5X3I4_STRMQ</name>
<dbReference type="Gene3D" id="2.60.200.20">
    <property type="match status" value="1"/>
</dbReference>
<sequence>MQIRLTVLGPRSAHPGRSGHHPAPASGPHALMGAVDVLVTAPPGTALAAVAGGLADVVAAAGYEAGGGSGGAVVLYAGGERLDPQRCALGEPPLVDGAVLSLHGPADPDSGHYPGYPGLPETAVADATVHLDVVAGPDAGGVHLLHGGQVRIGRSADADVPLDDPDVSRLHCAVTVAEDGRVTIADLGSTNGTAAGGVPVGPQPVPLEPGALLRIGESALRLRVPSAAMSALPSAPARLPVHPDGEGHLRVTPAGDHPTHAEGTWTGAPQSPPTHTAQGTWTPPARHPGTGWTRVAQPGEESHPAPGARRVPGTYDEDSGTGAHAHPGDDGRRPDEGATTGTRGGADGQRSGHDGGASGTPGTRGGASGRGSRHEDRDGQADRWPTGDPGSPAGSPYGTEGASGRDGRPRGEAPGGATGAHGGAGASGHRPQGPRHEDRDGQTDHWPTGGRNPGGPGRPGSTPYGTEDTSGRSERPYGQAHDDTGTSAHRPQGPRHEIRGGQADHRPTGGSGSPSGTPYGAEDPARRSERPYGEGHGSAGGRGLGPQGASAPGGQSYDDPSTTPTRRGERASRAGAAGHGPAGQPAQADRDQSSTGPGGQPGQWARPTGSRHPDAASHHRPTSRGASGDPVGPSGGPYGGTGADPGRQGEGEAAYGDAPRGGRPYGRGRGQEGPPGTSTGGQPADAGYDRSPYGGPAAVPDQRAPSPGGPPGAGPRGGRGSADPGHATGHGAAPAGFDPRGGRPQDGSVGYGGAEQRNDGKGAAASGAEQRGSGTGTGSGSTGQHGGGKGMGAGSTEQRSGGTGAGSTGQHGGGKGTGAGSTGQRGKGTGTGGAGQRGGGKGAAAGGAGLRGAADRTHAGGYALDAPGAQARRRGIGAWVRQLAGGKSAERAGAGQDQGAAARAAAEAEASQRRWPDPATVLMTALGPGSRLWERAQGHPDALTVRLGSADQLTAEGAPLPAAPVTADLRRCGSLGLAGPRARVAGLARSVVAQLAALHSPAALEIVLISGEERLAEWSWLGWLPQLQPLRGQDCRLLLAYDLEQATARTEELTRRLEDGPLGPGWASASPAAAASAAARHFGPYTVVIVDGAPGQPALHDTLARLAVSGPAAGIHLLCLAEAPAASPTSPLPVSYEAACSASAAFAACGVAAVLSGDVATGLQVVQGDGAASGTTGVTGVTGVTGATDATTTVTVDAVSAAWAERFARALAPLRPAASAQDGAFGGSGGPPTVPLPDSARLLDELGLARATPASLMARWAVAADEAPPGGRALAVLGAGPRGPLAVDLAADGPHAVIDGTAGTGKTELLRSFAASLAAAERPDRLELILVDGAGAGAGAGAGEGLQVCTDLPHVSTHLAATDPVRMREFAQALSSELKRRAELLEGQDFTDWHTRPHRGGGEGGGAAGPSGAPGAPASGTTGATATGTAGATSAAGATGAAGAARVVAPRPPGDIDPPPSDTLHTLNLRAQRTASPAAVRPRSLLPRLVVLVDDFDALVAPALGSPGRPAAGSVVRALEAIARDGASLGVHLVVASGRPDRTADTVAVERAELRITLDPRPLNATGSAASAAPAHPTRPAHPGEPERPGTSPGISTRSVTSASTAAAAPGGEPAPGRGRLLRPDDVAETPFQAGRVTGRIPRTATQRPTVVPLEWRRMGDPPTRRPLRELGNGPTDLALLASALQRAAQSADAPSAPALI</sequence>
<feature type="compositionally biased region" description="Gly residues" evidence="5">
    <location>
        <begin position="773"/>
        <end position="793"/>
    </location>
</feature>
<dbReference type="PANTHER" id="PTHR22683:SF1">
    <property type="entry name" value="TYPE VII SECRETION SYSTEM PROTEIN ESSC"/>
    <property type="match status" value="1"/>
</dbReference>
<feature type="compositionally biased region" description="Gly residues" evidence="5">
    <location>
        <begin position="354"/>
        <end position="369"/>
    </location>
</feature>
<feature type="compositionally biased region" description="Pro residues" evidence="5">
    <location>
        <begin position="1450"/>
        <end position="1461"/>
    </location>
</feature>
<feature type="region of interest" description="Disordered" evidence="5">
    <location>
        <begin position="235"/>
        <end position="851"/>
    </location>
</feature>